<feature type="non-terminal residue" evidence="1">
    <location>
        <position position="1"/>
    </location>
</feature>
<evidence type="ECO:0000313" key="2">
    <source>
        <dbReference type="Proteomes" id="UP000749559"/>
    </source>
</evidence>
<reference evidence="1" key="1">
    <citation type="submission" date="2022-03" db="EMBL/GenBank/DDBJ databases">
        <authorList>
            <person name="Martin C."/>
        </authorList>
    </citation>
    <scope>NUCLEOTIDE SEQUENCE</scope>
</reference>
<evidence type="ECO:0000313" key="1">
    <source>
        <dbReference type="EMBL" id="CAH1803007.1"/>
    </source>
</evidence>
<sequence length="158" mass="18153">GEYKRLYSPMSMKMTDPVYYISFDDTYGNTLQGTNINGTLYNNPQVIASKVGRGLSLDGNNQWVDLGMHENECFGDLNLCSMGYTLAMWIKFGAKNTDEMYYFSSGDQNGNSSGTDIFIQNGILWARLSTIVWTWEARFMNPLPHEWTHMLLTWRNDE</sequence>
<dbReference type="EMBL" id="CAIIXF020000214">
    <property type="protein sequence ID" value="CAH1803007.1"/>
    <property type="molecule type" value="Genomic_DNA"/>
</dbReference>
<protein>
    <submittedName>
        <fullName evidence="1">Uncharacterized protein</fullName>
    </submittedName>
</protein>
<dbReference type="InterPro" id="IPR013320">
    <property type="entry name" value="ConA-like_dom_sf"/>
</dbReference>
<accession>A0A8J1Y1K1</accession>
<organism evidence="1 2">
    <name type="scientific">Owenia fusiformis</name>
    <name type="common">Polychaete worm</name>
    <dbReference type="NCBI Taxonomy" id="6347"/>
    <lineage>
        <taxon>Eukaryota</taxon>
        <taxon>Metazoa</taxon>
        <taxon>Spiralia</taxon>
        <taxon>Lophotrochozoa</taxon>
        <taxon>Annelida</taxon>
        <taxon>Polychaeta</taxon>
        <taxon>Sedentaria</taxon>
        <taxon>Canalipalpata</taxon>
        <taxon>Sabellida</taxon>
        <taxon>Oweniida</taxon>
        <taxon>Oweniidae</taxon>
        <taxon>Owenia</taxon>
    </lineage>
</organism>
<dbReference type="Proteomes" id="UP000749559">
    <property type="component" value="Unassembled WGS sequence"/>
</dbReference>
<comment type="caution">
    <text evidence="1">The sequence shown here is derived from an EMBL/GenBank/DDBJ whole genome shotgun (WGS) entry which is preliminary data.</text>
</comment>
<dbReference type="Gene3D" id="2.60.120.200">
    <property type="match status" value="1"/>
</dbReference>
<gene>
    <name evidence="1" type="ORF">OFUS_LOCUS26640</name>
</gene>
<keyword evidence="2" id="KW-1185">Reference proteome</keyword>
<dbReference type="AlphaFoldDB" id="A0A8J1Y1K1"/>
<feature type="non-terminal residue" evidence="1">
    <location>
        <position position="158"/>
    </location>
</feature>
<proteinExistence type="predicted"/>
<name>A0A8J1Y1K1_OWEFU</name>
<dbReference type="SUPFAM" id="SSF49899">
    <property type="entry name" value="Concanavalin A-like lectins/glucanases"/>
    <property type="match status" value="1"/>
</dbReference>
<dbReference type="OrthoDB" id="6275838at2759"/>